<dbReference type="Proteomes" id="UP000712600">
    <property type="component" value="Unassembled WGS sequence"/>
</dbReference>
<accession>A0A8S9QT38</accession>
<evidence type="ECO:0000313" key="3">
    <source>
        <dbReference type="Proteomes" id="UP000712600"/>
    </source>
</evidence>
<reference evidence="2" key="1">
    <citation type="submission" date="2019-12" db="EMBL/GenBank/DDBJ databases">
        <title>Genome sequencing and annotation of Brassica cretica.</title>
        <authorList>
            <person name="Studholme D.J."/>
            <person name="Sarris P."/>
        </authorList>
    </citation>
    <scope>NUCLEOTIDE SEQUENCE</scope>
    <source>
        <strain evidence="2">PFS-109/04</strain>
        <tissue evidence="2">Leaf</tissue>
    </source>
</reference>
<dbReference type="AlphaFoldDB" id="A0A8S9QT38"/>
<evidence type="ECO:0000313" key="2">
    <source>
        <dbReference type="EMBL" id="KAF3541384.1"/>
    </source>
</evidence>
<protein>
    <submittedName>
        <fullName evidence="2">Uncharacterized protein</fullName>
    </submittedName>
</protein>
<evidence type="ECO:0000256" key="1">
    <source>
        <dbReference type="SAM" id="MobiDB-lite"/>
    </source>
</evidence>
<name>A0A8S9QT38_BRACR</name>
<comment type="caution">
    <text evidence="2">The sequence shown here is derived from an EMBL/GenBank/DDBJ whole genome shotgun (WGS) entry which is preliminary data.</text>
</comment>
<feature type="region of interest" description="Disordered" evidence="1">
    <location>
        <begin position="14"/>
        <end position="39"/>
    </location>
</feature>
<dbReference type="EMBL" id="QGKX02001290">
    <property type="protein sequence ID" value="KAF3541384.1"/>
    <property type="molecule type" value="Genomic_DNA"/>
</dbReference>
<gene>
    <name evidence="2" type="ORF">F2Q69_00021659</name>
</gene>
<sequence length="68" mass="7491">MPLSLAGATAATLSTTDMCRHEPRATTGEPCPRQWSNRKPSLSISEQARSLSLFLVYQSYSPPPLIDR</sequence>
<organism evidence="2 3">
    <name type="scientific">Brassica cretica</name>
    <name type="common">Mustard</name>
    <dbReference type="NCBI Taxonomy" id="69181"/>
    <lineage>
        <taxon>Eukaryota</taxon>
        <taxon>Viridiplantae</taxon>
        <taxon>Streptophyta</taxon>
        <taxon>Embryophyta</taxon>
        <taxon>Tracheophyta</taxon>
        <taxon>Spermatophyta</taxon>
        <taxon>Magnoliopsida</taxon>
        <taxon>eudicotyledons</taxon>
        <taxon>Gunneridae</taxon>
        <taxon>Pentapetalae</taxon>
        <taxon>rosids</taxon>
        <taxon>malvids</taxon>
        <taxon>Brassicales</taxon>
        <taxon>Brassicaceae</taxon>
        <taxon>Brassiceae</taxon>
        <taxon>Brassica</taxon>
    </lineage>
</organism>
<proteinExistence type="predicted"/>